<dbReference type="InterPro" id="IPR036610">
    <property type="entry name" value="PEBP-like_sf"/>
</dbReference>
<gene>
    <name evidence="2" type="ORF">WT57_05880</name>
</gene>
<dbReference type="CDD" id="cd00865">
    <property type="entry name" value="PEBP_bact_arch"/>
    <property type="match status" value="1"/>
</dbReference>
<dbReference type="InterPro" id="IPR005247">
    <property type="entry name" value="YbhB_YbcL/LppC-like"/>
</dbReference>
<dbReference type="RefSeq" id="WP_060301010.1">
    <property type="nucleotide sequence ID" value="NZ_LPJX01000077.1"/>
</dbReference>
<accession>A0A132EQP8</accession>
<protein>
    <submittedName>
        <fullName evidence="2">PEBP family protein</fullName>
    </submittedName>
</protein>
<reference evidence="2 3" key="1">
    <citation type="submission" date="2015-11" db="EMBL/GenBank/DDBJ databases">
        <title>Expanding the genomic diversity of Burkholderia species for the development of highly accurate diagnostics.</title>
        <authorList>
            <person name="Sahl J."/>
            <person name="Keim P."/>
            <person name="Wagner D."/>
        </authorList>
    </citation>
    <scope>NUCLEOTIDE SEQUENCE [LARGE SCALE GENOMIC DNA]</scope>
    <source>
        <strain evidence="2 3">MSMB574WGS</strain>
    </source>
</reference>
<evidence type="ECO:0000313" key="2">
    <source>
        <dbReference type="EMBL" id="KWF56110.1"/>
    </source>
</evidence>
<sequence length="191" mass="20202">MQIPTLLRQATGSTLLLAVMPTIACAGTFAVKVDGLDRDGRFATGQVYNGFGCRGENVSPRISWSRVPPGTKSLVVTLFDPDAPTRGLGWTHWSVVNIPPSVSSIETGSSGNATLMPAGALETLTDFGESKYGGPCPPQGETHRYVVTVFALSVPGIDAKPTSSPALVAYQMHGNTLAQARYVAKYHRPAK</sequence>
<dbReference type="EMBL" id="LPJX01000077">
    <property type="protein sequence ID" value="KWF56110.1"/>
    <property type="molecule type" value="Genomic_DNA"/>
</dbReference>
<name>A0A132EQP8_9BURK</name>
<dbReference type="SUPFAM" id="SSF49777">
    <property type="entry name" value="PEBP-like"/>
    <property type="match status" value="1"/>
</dbReference>
<organism evidence="2 3">
    <name type="scientific">Burkholderia pseudomultivorans</name>
    <dbReference type="NCBI Taxonomy" id="1207504"/>
    <lineage>
        <taxon>Bacteria</taxon>
        <taxon>Pseudomonadati</taxon>
        <taxon>Pseudomonadota</taxon>
        <taxon>Betaproteobacteria</taxon>
        <taxon>Burkholderiales</taxon>
        <taxon>Burkholderiaceae</taxon>
        <taxon>Burkholderia</taxon>
        <taxon>Burkholderia cepacia complex</taxon>
    </lineage>
</organism>
<evidence type="ECO:0000313" key="3">
    <source>
        <dbReference type="Proteomes" id="UP000061512"/>
    </source>
</evidence>
<dbReference type="Pfam" id="PF01161">
    <property type="entry name" value="PBP"/>
    <property type="match status" value="1"/>
</dbReference>
<feature type="signal peptide" evidence="1">
    <location>
        <begin position="1"/>
        <end position="26"/>
    </location>
</feature>
<keyword evidence="1" id="KW-0732">Signal</keyword>
<dbReference type="Proteomes" id="UP000061512">
    <property type="component" value="Unassembled WGS sequence"/>
</dbReference>
<dbReference type="PANTHER" id="PTHR30289:SF1">
    <property type="entry name" value="PEBP (PHOSPHATIDYLETHANOLAMINE-BINDING PROTEIN) FAMILY PROTEIN"/>
    <property type="match status" value="1"/>
</dbReference>
<evidence type="ECO:0000256" key="1">
    <source>
        <dbReference type="SAM" id="SignalP"/>
    </source>
</evidence>
<dbReference type="Gene3D" id="3.90.280.10">
    <property type="entry name" value="PEBP-like"/>
    <property type="match status" value="1"/>
</dbReference>
<proteinExistence type="predicted"/>
<dbReference type="NCBIfam" id="TIGR00481">
    <property type="entry name" value="YbhB/YbcL family Raf kinase inhibitor-like protein"/>
    <property type="match status" value="1"/>
</dbReference>
<comment type="caution">
    <text evidence="2">The sequence shown here is derived from an EMBL/GenBank/DDBJ whole genome shotgun (WGS) entry which is preliminary data.</text>
</comment>
<dbReference type="InterPro" id="IPR008914">
    <property type="entry name" value="PEBP"/>
</dbReference>
<feature type="chain" id="PRO_5007291056" evidence="1">
    <location>
        <begin position="27"/>
        <end position="191"/>
    </location>
</feature>
<dbReference type="AlphaFoldDB" id="A0A132EQP8"/>
<dbReference type="PANTHER" id="PTHR30289">
    <property type="entry name" value="UNCHARACTERIZED PROTEIN YBCL-RELATED"/>
    <property type="match status" value="1"/>
</dbReference>